<evidence type="ECO:0000256" key="2">
    <source>
        <dbReference type="ARBA" id="ARBA00008072"/>
    </source>
</evidence>
<comment type="caution">
    <text evidence="11">The sequence shown here is derived from an EMBL/GenBank/DDBJ whole genome shotgun (WGS) entry which is preliminary data.</text>
</comment>
<gene>
    <name evidence="11" type="ORF">H0235_004319</name>
</gene>
<keyword evidence="4" id="KW-0862">Zinc</keyword>
<dbReference type="InterPro" id="IPR013149">
    <property type="entry name" value="ADH-like_C"/>
</dbReference>
<evidence type="ECO:0000256" key="4">
    <source>
        <dbReference type="ARBA" id="ARBA00022833"/>
    </source>
</evidence>
<name>A0A834P849_VESPE</name>
<evidence type="ECO:0000259" key="10">
    <source>
        <dbReference type="Pfam" id="PF22749"/>
    </source>
</evidence>
<comment type="cofactor">
    <cofactor evidence="1">
        <name>Zn(2+)</name>
        <dbReference type="ChEBI" id="CHEBI:29105"/>
    </cofactor>
</comment>
<evidence type="ECO:0000259" key="9">
    <source>
        <dbReference type="Pfam" id="PF00107"/>
    </source>
</evidence>
<keyword evidence="6" id="KW-0520">NAD</keyword>
<keyword evidence="12" id="KW-1185">Reference proteome</keyword>
<dbReference type="GO" id="GO:0005634">
    <property type="term" value="C:nucleus"/>
    <property type="evidence" value="ECO:0007669"/>
    <property type="project" value="TreeGrafter"/>
</dbReference>
<dbReference type="GO" id="GO:0031048">
    <property type="term" value="P:regulatory ncRNA-mediated heterochromatin formation"/>
    <property type="evidence" value="ECO:0007669"/>
    <property type="project" value="TreeGrafter"/>
</dbReference>
<reference evidence="11" key="1">
    <citation type="journal article" date="2020" name="G3 (Bethesda)">
        <title>High-Quality Assemblies for Three Invasive Social Wasps from the &lt;i&gt;Vespula&lt;/i&gt; Genus.</title>
        <authorList>
            <person name="Harrop T.W.R."/>
            <person name="Guhlin J."/>
            <person name="McLaughlin G.M."/>
            <person name="Permina E."/>
            <person name="Stockwell P."/>
            <person name="Gilligan J."/>
            <person name="Le Lec M.F."/>
            <person name="Gruber M.A.M."/>
            <person name="Quinn O."/>
            <person name="Lovegrove M."/>
            <person name="Duncan E.J."/>
            <person name="Remnant E.J."/>
            <person name="Van Eeckhoven J."/>
            <person name="Graham B."/>
            <person name="Knapp R.A."/>
            <person name="Langford K.W."/>
            <person name="Kronenberg Z."/>
            <person name="Press M.O."/>
            <person name="Eacker S.M."/>
            <person name="Wilson-Rankin E.E."/>
            <person name="Purcell J."/>
            <person name="Lester P.J."/>
            <person name="Dearden P.K."/>
        </authorList>
    </citation>
    <scope>NUCLEOTIDE SEQUENCE</scope>
    <source>
        <strain evidence="11">Volc-1</strain>
    </source>
</reference>
<evidence type="ECO:0000313" key="12">
    <source>
        <dbReference type="Proteomes" id="UP000600918"/>
    </source>
</evidence>
<dbReference type="PANTHER" id="PTHR21357:SF4">
    <property type="entry name" value="FAM172 FAMILY PROTEIN HOMOLOG CG10038"/>
    <property type="match status" value="1"/>
</dbReference>
<evidence type="ECO:0000313" key="11">
    <source>
        <dbReference type="EMBL" id="KAF7431395.1"/>
    </source>
</evidence>
<dbReference type="AlphaFoldDB" id="A0A834P849"/>
<dbReference type="InterPro" id="IPR053858">
    <property type="entry name" value="Arb2_dom"/>
</dbReference>
<evidence type="ECO:0000256" key="1">
    <source>
        <dbReference type="ARBA" id="ARBA00001947"/>
    </source>
</evidence>
<proteinExistence type="inferred from homology"/>
<comment type="similarity">
    <text evidence="2">Belongs to the zinc-containing alcohol dehydrogenase family.</text>
</comment>
<dbReference type="InterPro" id="IPR036291">
    <property type="entry name" value="NAD(P)-bd_dom_sf"/>
</dbReference>
<evidence type="ECO:0000256" key="3">
    <source>
        <dbReference type="ARBA" id="ARBA00022723"/>
    </source>
</evidence>
<dbReference type="GO" id="GO:0035197">
    <property type="term" value="F:siRNA binding"/>
    <property type="evidence" value="ECO:0007669"/>
    <property type="project" value="TreeGrafter"/>
</dbReference>
<evidence type="ECO:0000256" key="7">
    <source>
        <dbReference type="ARBA" id="ARBA00026132"/>
    </source>
</evidence>
<dbReference type="EMBL" id="JACSDY010000003">
    <property type="protein sequence ID" value="KAF7431395.1"/>
    <property type="molecule type" value="Genomic_DNA"/>
</dbReference>
<evidence type="ECO:0000256" key="5">
    <source>
        <dbReference type="ARBA" id="ARBA00023002"/>
    </source>
</evidence>
<dbReference type="InterPro" id="IPR048263">
    <property type="entry name" value="Arb2"/>
</dbReference>
<dbReference type="PANTHER" id="PTHR21357">
    <property type="entry name" value="FAM172 FAMILY PROTEIN HOMOLOG CG10038"/>
    <property type="match status" value="1"/>
</dbReference>
<dbReference type="FunFam" id="3.40.50.720:FF:000068">
    <property type="entry name" value="Sorbitol dehydrogenase"/>
    <property type="match status" value="1"/>
</dbReference>
<feature type="domain" description="Alcohol dehydrogenase-like C-terminal" evidence="9">
    <location>
        <begin position="52"/>
        <end position="182"/>
    </location>
</feature>
<sequence length="522" mass="57514">MLHFFIPEERRLPDHVTLEEGALMEPLSVGVHACKRAGVKIGSKVLILGAGPIGLVTLLVAKAMGASKVIITDIKQDKLDVAKKLGADEVYLTKREVSESENVKKIHELFGDDPDQTIDASGAQASIRLAILVTKSGGVIVLVGCGPPEVQVPLMNALVREVDIRGVFRYANDYGDALELLSSKKIDVKPLITHNYKIEDTVAAFAQTKAESGVIKLLGITTMACSDFPKSLNEFGYDFDADGKLKKLNTETGLLINEGFEFNVSENPQYNQKRYEALGEVINEYVYSLLEKEGLNRLPLPKQSTISDNKKSFIFASNDALENEKILILIHGSGVVRAGQWARRLIINDSLFTGTQIPYIRKAKDLGYGLFVLNTNDNFRLIKGKPSKIKGSGDPHEHLKTVWNDYIGPSNSKYVAIVAHSYGGECIAMDHVEEFKRKVFAVGLTDSVHIARSKGFEHVVKISKNWVCSDKPLDTPVLCPSGDIERVSAGHTVHEMSSSSCIDSLFRFIEDRYRSIHDTAKA</sequence>
<dbReference type="Proteomes" id="UP000600918">
    <property type="component" value="Unassembled WGS sequence"/>
</dbReference>
<keyword evidence="3" id="KW-0479">Metal-binding</keyword>
<feature type="domain" description="Arb2" evidence="10">
    <location>
        <begin position="228"/>
        <end position="473"/>
    </location>
</feature>
<protein>
    <recommendedName>
        <fullName evidence="7">Sorbitol dehydrogenase</fullName>
    </recommendedName>
    <alternativeName>
        <fullName evidence="8">Polyol dehydrogenase</fullName>
    </alternativeName>
</protein>
<dbReference type="GO" id="GO:0016491">
    <property type="term" value="F:oxidoreductase activity"/>
    <property type="evidence" value="ECO:0007669"/>
    <property type="project" value="UniProtKB-KW"/>
</dbReference>
<dbReference type="Pfam" id="PF00107">
    <property type="entry name" value="ADH_zinc_N"/>
    <property type="match status" value="1"/>
</dbReference>
<evidence type="ECO:0000256" key="6">
    <source>
        <dbReference type="ARBA" id="ARBA00023027"/>
    </source>
</evidence>
<keyword evidence="5" id="KW-0560">Oxidoreductase</keyword>
<dbReference type="GO" id="GO:0046872">
    <property type="term" value="F:metal ion binding"/>
    <property type="evidence" value="ECO:0007669"/>
    <property type="project" value="UniProtKB-KW"/>
</dbReference>
<accession>A0A834P849</accession>
<organism evidence="11 12">
    <name type="scientific">Vespula pensylvanica</name>
    <name type="common">Western yellow jacket</name>
    <name type="synonym">Wasp</name>
    <dbReference type="NCBI Taxonomy" id="30213"/>
    <lineage>
        <taxon>Eukaryota</taxon>
        <taxon>Metazoa</taxon>
        <taxon>Ecdysozoa</taxon>
        <taxon>Arthropoda</taxon>
        <taxon>Hexapoda</taxon>
        <taxon>Insecta</taxon>
        <taxon>Pterygota</taxon>
        <taxon>Neoptera</taxon>
        <taxon>Endopterygota</taxon>
        <taxon>Hymenoptera</taxon>
        <taxon>Apocrita</taxon>
        <taxon>Aculeata</taxon>
        <taxon>Vespoidea</taxon>
        <taxon>Vespidae</taxon>
        <taxon>Vespinae</taxon>
        <taxon>Vespula</taxon>
    </lineage>
</organism>
<dbReference type="Gene3D" id="3.40.50.720">
    <property type="entry name" value="NAD(P)-binding Rossmann-like Domain"/>
    <property type="match status" value="1"/>
</dbReference>
<dbReference type="SUPFAM" id="SSF51735">
    <property type="entry name" value="NAD(P)-binding Rossmann-fold domains"/>
    <property type="match status" value="1"/>
</dbReference>
<dbReference type="Pfam" id="PF22749">
    <property type="entry name" value="Arb2"/>
    <property type="match status" value="1"/>
</dbReference>
<evidence type="ECO:0000256" key="8">
    <source>
        <dbReference type="ARBA" id="ARBA00032485"/>
    </source>
</evidence>
<dbReference type="Gene3D" id="3.90.180.10">
    <property type="entry name" value="Medium-chain alcohol dehydrogenases, catalytic domain"/>
    <property type="match status" value="1"/>
</dbReference>